<reference evidence="9 10" key="1">
    <citation type="submission" date="2006-10" db="EMBL/GenBank/DDBJ databases">
        <title>The Genome Sequence of Batrachochytrium dendrobatidis JEL423.</title>
        <authorList>
            <consortium name="The Broad Institute Genome Sequencing Platform"/>
            <person name="Birren B."/>
            <person name="Lander E."/>
            <person name="Galagan J."/>
            <person name="Cuomo C."/>
            <person name="Devon K."/>
            <person name="Jaffe D."/>
            <person name="Butler J."/>
            <person name="Alvarez P."/>
            <person name="Gnerre S."/>
            <person name="Grabherr M."/>
            <person name="Kleber M."/>
            <person name="Mauceli E."/>
            <person name="Brockman W."/>
            <person name="Young S."/>
            <person name="LaButti K."/>
            <person name="Sykes S."/>
            <person name="DeCaprio D."/>
            <person name="Crawford M."/>
            <person name="Koehrsen M."/>
            <person name="Engels R."/>
            <person name="Montgomery P."/>
            <person name="Pearson M."/>
            <person name="Howarth C."/>
            <person name="Larson L."/>
            <person name="White J."/>
            <person name="O'Leary S."/>
            <person name="Kodira C."/>
            <person name="Zeng Q."/>
            <person name="Yandava C."/>
            <person name="Alvarado L."/>
            <person name="Longcore J."/>
            <person name="James T."/>
        </authorList>
    </citation>
    <scope>NUCLEOTIDE SEQUENCE [LARGE SCALE GENOMIC DNA]</scope>
    <source>
        <strain evidence="9 10">JEL423</strain>
    </source>
</reference>
<dbReference type="FunFam" id="3.30.160.60:FF:000100">
    <property type="entry name" value="Zinc finger 45-like"/>
    <property type="match status" value="1"/>
</dbReference>
<dbReference type="PANTHER" id="PTHR24394:SF29">
    <property type="entry name" value="MYONEURIN"/>
    <property type="match status" value="1"/>
</dbReference>
<keyword evidence="6" id="KW-0539">Nucleus</keyword>
<evidence type="ECO:0000256" key="2">
    <source>
        <dbReference type="ARBA" id="ARBA00022723"/>
    </source>
</evidence>
<keyword evidence="4 7" id="KW-0863">Zinc-finger</keyword>
<dbReference type="InterPro" id="IPR013087">
    <property type="entry name" value="Znf_C2H2_type"/>
</dbReference>
<dbReference type="SUPFAM" id="SSF57667">
    <property type="entry name" value="beta-beta-alpha zinc fingers"/>
    <property type="match status" value="1"/>
</dbReference>
<dbReference type="SMART" id="SM00355">
    <property type="entry name" value="ZnF_C2H2"/>
    <property type="match status" value="3"/>
</dbReference>
<dbReference type="EMBL" id="DS022306">
    <property type="protein sequence ID" value="OAJ41700.1"/>
    <property type="molecule type" value="Genomic_DNA"/>
</dbReference>
<dbReference type="Proteomes" id="UP000077115">
    <property type="component" value="Unassembled WGS sequence"/>
</dbReference>
<protein>
    <recommendedName>
        <fullName evidence="8">C2H2-type domain-containing protein</fullName>
    </recommendedName>
</protein>
<dbReference type="GO" id="GO:0005634">
    <property type="term" value="C:nucleus"/>
    <property type="evidence" value="ECO:0007669"/>
    <property type="project" value="UniProtKB-SubCell"/>
</dbReference>
<evidence type="ECO:0000313" key="10">
    <source>
        <dbReference type="Proteomes" id="UP000077115"/>
    </source>
</evidence>
<sequence length="297" mass="33632">MTTYTHDHQFQSSCKLKPLWRFASLSLAPLQTLEPALSLSPIVCLSPTISLSPLNSLHRSLYPSPPLSAPITFSDYSQHLKPQHHHLNETPQAFTSAEAAATSAAQRRMSLPVLYSQYQPQYQPQHATPRHGIFTPTDMLVYSAAKALESHQEESHTEDEVHQKPQDALTVCHEVSAPPAPPATQPNISCKECGKQFHRTCHLRSHMRIHNKNLERFHCQQCSLSFLRRHDLTRHMYIHSPIKPFSCDRCGKAFCRRDALQRHLAMDPAIRQYRCLLPEDKLKKAALVNMPTASSVA</sequence>
<accession>A0A177WQK7</accession>
<dbReference type="GO" id="GO:0000981">
    <property type="term" value="F:DNA-binding transcription factor activity, RNA polymerase II-specific"/>
    <property type="evidence" value="ECO:0007669"/>
    <property type="project" value="TreeGrafter"/>
</dbReference>
<evidence type="ECO:0000256" key="6">
    <source>
        <dbReference type="ARBA" id="ARBA00023242"/>
    </source>
</evidence>
<dbReference type="Pfam" id="PF00096">
    <property type="entry name" value="zf-C2H2"/>
    <property type="match status" value="2"/>
</dbReference>
<dbReference type="PANTHER" id="PTHR24394">
    <property type="entry name" value="ZINC FINGER PROTEIN"/>
    <property type="match status" value="1"/>
</dbReference>
<dbReference type="PROSITE" id="PS50157">
    <property type="entry name" value="ZINC_FINGER_C2H2_2"/>
    <property type="match status" value="3"/>
</dbReference>
<evidence type="ECO:0000256" key="3">
    <source>
        <dbReference type="ARBA" id="ARBA00022737"/>
    </source>
</evidence>
<dbReference type="STRING" id="403673.A0A177WQK7"/>
<feature type="domain" description="C2H2-type" evidence="8">
    <location>
        <begin position="245"/>
        <end position="272"/>
    </location>
</feature>
<dbReference type="InterPro" id="IPR036236">
    <property type="entry name" value="Znf_C2H2_sf"/>
</dbReference>
<dbReference type="Gene3D" id="3.30.160.60">
    <property type="entry name" value="Classic Zinc Finger"/>
    <property type="match status" value="3"/>
</dbReference>
<evidence type="ECO:0000313" key="9">
    <source>
        <dbReference type="EMBL" id="OAJ41700.1"/>
    </source>
</evidence>
<dbReference type="AlphaFoldDB" id="A0A177WQK7"/>
<organism evidence="9 10">
    <name type="scientific">Batrachochytrium dendrobatidis (strain JEL423)</name>
    <dbReference type="NCBI Taxonomy" id="403673"/>
    <lineage>
        <taxon>Eukaryota</taxon>
        <taxon>Fungi</taxon>
        <taxon>Fungi incertae sedis</taxon>
        <taxon>Chytridiomycota</taxon>
        <taxon>Chytridiomycota incertae sedis</taxon>
        <taxon>Chytridiomycetes</taxon>
        <taxon>Rhizophydiales</taxon>
        <taxon>Rhizophydiales incertae sedis</taxon>
        <taxon>Batrachochytrium</taxon>
    </lineage>
</organism>
<keyword evidence="2" id="KW-0479">Metal-binding</keyword>
<dbReference type="OrthoDB" id="8117402at2759"/>
<evidence type="ECO:0000256" key="5">
    <source>
        <dbReference type="ARBA" id="ARBA00022833"/>
    </source>
</evidence>
<feature type="domain" description="C2H2-type" evidence="8">
    <location>
        <begin position="217"/>
        <end position="244"/>
    </location>
</feature>
<evidence type="ECO:0000256" key="1">
    <source>
        <dbReference type="ARBA" id="ARBA00004123"/>
    </source>
</evidence>
<comment type="subcellular location">
    <subcellularLocation>
        <location evidence="1">Nucleus</location>
    </subcellularLocation>
</comment>
<dbReference type="VEuPathDB" id="FungiDB:BDEG_25260"/>
<evidence type="ECO:0000256" key="7">
    <source>
        <dbReference type="PROSITE-ProRule" id="PRU00042"/>
    </source>
</evidence>
<name>A0A177WQK7_BATDL</name>
<gene>
    <name evidence="9" type="ORF">BDEG_25260</name>
</gene>
<reference evidence="9 10" key="2">
    <citation type="submission" date="2016-05" db="EMBL/GenBank/DDBJ databases">
        <title>Lineage-specific infection strategies underlie the spectrum of fungal disease in amphibians.</title>
        <authorList>
            <person name="Cuomo C.A."/>
            <person name="Farrer R.A."/>
            <person name="James T."/>
            <person name="Longcore J."/>
            <person name="Birren B."/>
        </authorList>
    </citation>
    <scope>NUCLEOTIDE SEQUENCE [LARGE SCALE GENOMIC DNA]</scope>
    <source>
        <strain evidence="9 10">JEL423</strain>
    </source>
</reference>
<evidence type="ECO:0000259" key="8">
    <source>
        <dbReference type="PROSITE" id="PS50157"/>
    </source>
</evidence>
<keyword evidence="5" id="KW-0862">Zinc</keyword>
<dbReference type="PROSITE" id="PS00028">
    <property type="entry name" value="ZINC_FINGER_C2H2_1"/>
    <property type="match status" value="2"/>
</dbReference>
<keyword evidence="3" id="KW-0677">Repeat</keyword>
<evidence type="ECO:0000256" key="4">
    <source>
        <dbReference type="ARBA" id="ARBA00022771"/>
    </source>
</evidence>
<dbReference type="eggNOG" id="KOG1721">
    <property type="taxonomic scope" value="Eukaryota"/>
</dbReference>
<feature type="domain" description="C2H2-type" evidence="8">
    <location>
        <begin position="188"/>
        <end position="215"/>
    </location>
</feature>
<dbReference type="GO" id="GO:0008270">
    <property type="term" value="F:zinc ion binding"/>
    <property type="evidence" value="ECO:0007669"/>
    <property type="project" value="UniProtKB-KW"/>
</dbReference>
<proteinExistence type="predicted"/>